<dbReference type="EMBL" id="VFRP01000012">
    <property type="protein sequence ID" value="TPE49950.1"/>
    <property type="molecule type" value="Genomic_DNA"/>
</dbReference>
<name>A0A501WNN2_9RHOB</name>
<organism evidence="1 2">
    <name type="scientific">Amaricoccus solimangrovi</name>
    <dbReference type="NCBI Taxonomy" id="2589815"/>
    <lineage>
        <taxon>Bacteria</taxon>
        <taxon>Pseudomonadati</taxon>
        <taxon>Pseudomonadota</taxon>
        <taxon>Alphaproteobacteria</taxon>
        <taxon>Rhodobacterales</taxon>
        <taxon>Paracoccaceae</taxon>
        <taxon>Amaricoccus</taxon>
    </lineage>
</organism>
<evidence type="ECO:0000313" key="2">
    <source>
        <dbReference type="Proteomes" id="UP000319255"/>
    </source>
</evidence>
<gene>
    <name evidence="1" type="ORF">FJM51_13430</name>
</gene>
<accession>A0A501WNN2</accession>
<evidence type="ECO:0000313" key="1">
    <source>
        <dbReference type="EMBL" id="TPE49950.1"/>
    </source>
</evidence>
<dbReference type="AlphaFoldDB" id="A0A501WNN2"/>
<sequence>MTQRRALEFVPRLLPAPEAARYLGVSETMLRTLGIARRMLGAKRLYDRIDLDAYASALPVEGEVETNTCDGKFGVRR</sequence>
<proteinExistence type="predicted"/>
<dbReference type="RefSeq" id="WP_140454648.1">
    <property type="nucleotide sequence ID" value="NZ_VFRP01000012.1"/>
</dbReference>
<protein>
    <submittedName>
        <fullName evidence="1">Helix-turn-helix domain-containing protein</fullName>
    </submittedName>
</protein>
<comment type="caution">
    <text evidence="1">The sequence shown here is derived from an EMBL/GenBank/DDBJ whole genome shotgun (WGS) entry which is preliminary data.</text>
</comment>
<reference evidence="1 2" key="1">
    <citation type="submission" date="2019-06" db="EMBL/GenBank/DDBJ databases">
        <title>A novel bacterium of genus Amaricoccus, isolated from marine sediment.</title>
        <authorList>
            <person name="Huang H."/>
            <person name="Mo K."/>
            <person name="Hu Y."/>
        </authorList>
    </citation>
    <scope>NUCLEOTIDE SEQUENCE [LARGE SCALE GENOMIC DNA]</scope>
    <source>
        <strain evidence="1 2">HB172011</strain>
    </source>
</reference>
<keyword evidence="2" id="KW-1185">Reference proteome</keyword>
<dbReference type="Proteomes" id="UP000319255">
    <property type="component" value="Unassembled WGS sequence"/>
</dbReference>
<dbReference type="OrthoDB" id="7578892at2"/>